<comment type="caution">
    <text evidence="1">The sequence shown here is derived from an EMBL/GenBank/DDBJ whole genome shotgun (WGS) entry which is preliminary data.</text>
</comment>
<dbReference type="AlphaFoldDB" id="A0A2T1ESP3"/>
<dbReference type="Proteomes" id="UP000239576">
    <property type="component" value="Unassembled WGS sequence"/>
</dbReference>
<organism evidence="1 2">
    <name type="scientific">Stenomitos frigidus ULC18</name>
    <dbReference type="NCBI Taxonomy" id="2107698"/>
    <lineage>
        <taxon>Bacteria</taxon>
        <taxon>Bacillati</taxon>
        <taxon>Cyanobacteriota</taxon>
        <taxon>Cyanophyceae</taxon>
        <taxon>Leptolyngbyales</taxon>
        <taxon>Leptolyngbyaceae</taxon>
        <taxon>Stenomitos</taxon>
    </lineage>
</organism>
<evidence type="ECO:0000313" key="2">
    <source>
        <dbReference type="Proteomes" id="UP000239576"/>
    </source>
</evidence>
<reference evidence="2" key="1">
    <citation type="submission" date="2018-02" db="EMBL/GenBank/DDBJ databases">
        <authorList>
            <person name="Moore K."/>
            <person name="Momper L."/>
        </authorList>
    </citation>
    <scope>NUCLEOTIDE SEQUENCE [LARGE SCALE GENOMIC DNA]</scope>
    <source>
        <strain evidence="2">ULC18</strain>
    </source>
</reference>
<sequence>MTNRLTAAIAAVSQLPESEQDAIATLILEKLRSTSNSTLPAPQESSHQPIIASDQITGLFADEPELMEQVMQSIGHDRDYDRQQSLG</sequence>
<accession>A0A2T1ESP3</accession>
<dbReference type="RefSeq" id="WP_106254307.1">
    <property type="nucleotide sequence ID" value="NZ_CAWNSW010000008.1"/>
</dbReference>
<keyword evidence="2" id="KW-1185">Reference proteome</keyword>
<name>A0A2T1ESP3_9CYAN</name>
<evidence type="ECO:0000313" key="1">
    <source>
        <dbReference type="EMBL" id="PSB35754.1"/>
    </source>
</evidence>
<dbReference type="EMBL" id="PVWK01000003">
    <property type="protein sequence ID" value="PSB35754.1"/>
    <property type="molecule type" value="Genomic_DNA"/>
</dbReference>
<dbReference type="OrthoDB" id="5524515at2"/>
<proteinExistence type="predicted"/>
<reference evidence="1 2" key="2">
    <citation type="submission" date="2018-03" db="EMBL/GenBank/DDBJ databases">
        <title>The ancient ancestry and fast evolution of plastids.</title>
        <authorList>
            <person name="Moore K.R."/>
            <person name="Magnabosco C."/>
            <person name="Momper L."/>
            <person name="Gold D.A."/>
            <person name="Bosak T."/>
            <person name="Fournier G.P."/>
        </authorList>
    </citation>
    <scope>NUCLEOTIDE SEQUENCE [LARGE SCALE GENOMIC DNA]</scope>
    <source>
        <strain evidence="1 2">ULC18</strain>
    </source>
</reference>
<gene>
    <name evidence="1" type="ORF">C7B82_00220</name>
</gene>
<protein>
    <submittedName>
        <fullName evidence="1">Uncharacterized protein</fullName>
    </submittedName>
</protein>